<protein>
    <submittedName>
        <fullName evidence="2">Uncharacterized protein</fullName>
    </submittedName>
</protein>
<reference evidence="3" key="1">
    <citation type="journal article" date="2008" name="Nat. Genet.">
        <title>The Pristionchus pacificus genome provides a unique perspective on nematode lifestyle and parasitism.</title>
        <authorList>
            <person name="Dieterich C."/>
            <person name="Clifton S.W."/>
            <person name="Schuster L.N."/>
            <person name="Chinwalla A."/>
            <person name="Delehaunty K."/>
            <person name="Dinkelacker I."/>
            <person name="Fulton L."/>
            <person name="Fulton R."/>
            <person name="Godfrey J."/>
            <person name="Minx P."/>
            <person name="Mitreva M."/>
            <person name="Roeseler W."/>
            <person name="Tian H."/>
            <person name="Witte H."/>
            <person name="Yang S.P."/>
            <person name="Wilson R.K."/>
            <person name="Sommer R.J."/>
        </authorList>
    </citation>
    <scope>NUCLEOTIDE SEQUENCE [LARGE SCALE GENOMIC DNA]</scope>
    <source>
        <strain evidence="3">PS312</strain>
    </source>
</reference>
<dbReference type="AlphaFoldDB" id="A0A2A6CTZ0"/>
<organism evidence="2 3">
    <name type="scientific">Pristionchus pacificus</name>
    <name type="common">Parasitic nematode worm</name>
    <dbReference type="NCBI Taxonomy" id="54126"/>
    <lineage>
        <taxon>Eukaryota</taxon>
        <taxon>Metazoa</taxon>
        <taxon>Ecdysozoa</taxon>
        <taxon>Nematoda</taxon>
        <taxon>Chromadorea</taxon>
        <taxon>Rhabditida</taxon>
        <taxon>Rhabditina</taxon>
        <taxon>Diplogasteromorpha</taxon>
        <taxon>Diplogasteroidea</taxon>
        <taxon>Neodiplogasteridae</taxon>
        <taxon>Pristionchus</taxon>
    </lineage>
</organism>
<feature type="region of interest" description="Disordered" evidence="1">
    <location>
        <begin position="212"/>
        <end position="243"/>
    </location>
</feature>
<dbReference type="Proteomes" id="UP000005239">
    <property type="component" value="Unassembled WGS sequence"/>
</dbReference>
<feature type="compositionally biased region" description="Polar residues" evidence="1">
    <location>
        <begin position="212"/>
        <end position="223"/>
    </location>
</feature>
<keyword evidence="3" id="KW-1185">Reference proteome</keyword>
<accession>A0A2A6CTZ0</accession>
<evidence type="ECO:0000313" key="2">
    <source>
        <dbReference type="EnsemblMetazoa" id="PPA39695.1"/>
    </source>
</evidence>
<dbReference type="EnsemblMetazoa" id="PPA39695.1">
    <property type="protein sequence ID" value="PPA39695.1"/>
    <property type="gene ID" value="WBGene00278064"/>
</dbReference>
<evidence type="ECO:0000313" key="3">
    <source>
        <dbReference type="Proteomes" id="UP000005239"/>
    </source>
</evidence>
<name>A0A2A6CTZ0_PRIPA</name>
<evidence type="ECO:0000256" key="1">
    <source>
        <dbReference type="SAM" id="MobiDB-lite"/>
    </source>
</evidence>
<accession>A0A8R1UV31</accession>
<proteinExistence type="predicted"/>
<reference evidence="2" key="2">
    <citation type="submission" date="2022-06" db="UniProtKB">
        <authorList>
            <consortium name="EnsemblMetazoa"/>
        </authorList>
    </citation>
    <scope>IDENTIFICATION</scope>
    <source>
        <strain evidence="2">PS312</strain>
    </source>
</reference>
<gene>
    <name evidence="2" type="primary">WBGene00278064</name>
</gene>
<sequence length="428" mass="48270">VGGISKEELGGGVIPPFHTFIGKKEGDYLKDQEMEERMRSARVLLRQMMHRTRALFSSSLPYRSLSEERTRDRMNVPGRYFHSVDRRTGSVNTPHGRATQSLFLTRWREVMLSKLCHNTGEERRSRIRVRRLMHQIAREIRVFYSPLMWKDREIRRMKRELQESSSSLESSLERMAPHPPSLVLEDVSDDEDTFPHLFAHLLGGLSTQNHLLPSDGNKIQQGNGIEAEKEESSSSLDSSLDGKVPLPPTSFLETVNNDVQDTWPPLSLHLMESPSSLESSLDGVVCLPPSGILESVSPSYVVSSYRAERQARTVYNQGVNTPFLLASIPYIDCDVDDLLPPPPAKLCDRSSHYLSDATDDIEVEVRTVFNHHIVNDEIESEDDLPAPPTIVHVNGGLSSPRVGLRDVQLRRKEESEDDLPPPPPCVLV</sequence>